<name>A0ACB8B4P6_9AGAM</name>
<evidence type="ECO:0000313" key="1">
    <source>
        <dbReference type="EMBL" id="KAH7920730.1"/>
    </source>
</evidence>
<dbReference type="Proteomes" id="UP000790709">
    <property type="component" value="Unassembled WGS sequence"/>
</dbReference>
<comment type="caution">
    <text evidence="1">The sequence shown here is derived from an EMBL/GenBank/DDBJ whole genome shotgun (WGS) entry which is preliminary data.</text>
</comment>
<proteinExistence type="predicted"/>
<dbReference type="EMBL" id="MU266562">
    <property type="protein sequence ID" value="KAH7920730.1"/>
    <property type="molecule type" value="Genomic_DNA"/>
</dbReference>
<protein>
    <submittedName>
        <fullName evidence="1">Uncharacterized protein</fullName>
    </submittedName>
</protein>
<accession>A0ACB8B4P6</accession>
<gene>
    <name evidence="1" type="ORF">BV22DRAFT_1039506</name>
</gene>
<reference evidence="1" key="1">
    <citation type="journal article" date="2021" name="New Phytol.">
        <title>Evolutionary innovations through gain and loss of genes in the ectomycorrhizal Boletales.</title>
        <authorList>
            <person name="Wu G."/>
            <person name="Miyauchi S."/>
            <person name="Morin E."/>
            <person name="Kuo A."/>
            <person name="Drula E."/>
            <person name="Varga T."/>
            <person name="Kohler A."/>
            <person name="Feng B."/>
            <person name="Cao Y."/>
            <person name="Lipzen A."/>
            <person name="Daum C."/>
            <person name="Hundley H."/>
            <person name="Pangilinan J."/>
            <person name="Johnson J."/>
            <person name="Barry K."/>
            <person name="LaButti K."/>
            <person name="Ng V."/>
            <person name="Ahrendt S."/>
            <person name="Min B."/>
            <person name="Choi I.G."/>
            <person name="Park H."/>
            <person name="Plett J.M."/>
            <person name="Magnuson J."/>
            <person name="Spatafora J.W."/>
            <person name="Nagy L.G."/>
            <person name="Henrissat B."/>
            <person name="Grigoriev I.V."/>
            <person name="Yang Z.L."/>
            <person name="Xu J."/>
            <person name="Martin F.M."/>
        </authorList>
    </citation>
    <scope>NUCLEOTIDE SEQUENCE</scope>
    <source>
        <strain evidence="1">KUC20120723A-06</strain>
    </source>
</reference>
<sequence>MSLLSDLLVAFVLASLSASLSQTIWPCGRVSSFGLAHFFFPSVFGVPAVFYTLPGAVRALAVSRGSLPPIDL</sequence>
<keyword evidence="2" id="KW-1185">Reference proteome</keyword>
<evidence type="ECO:0000313" key="2">
    <source>
        <dbReference type="Proteomes" id="UP000790709"/>
    </source>
</evidence>
<organism evidence="1 2">
    <name type="scientific">Leucogyrophana mollusca</name>
    <dbReference type="NCBI Taxonomy" id="85980"/>
    <lineage>
        <taxon>Eukaryota</taxon>
        <taxon>Fungi</taxon>
        <taxon>Dikarya</taxon>
        <taxon>Basidiomycota</taxon>
        <taxon>Agaricomycotina</taxon>
        <taxon>Agaricomycetes</taxon>
        <taxon>Agaricomycetidae</taxon>
        <taxon>Boletales</taxon>
        <taxon>Boletales incertae sedis</taxon>
        <taxon>Leucogyrophana</taxon>
    </lineage>
</organism>